<dbReference type="SUPFAM" id="SSF50494">
    <property type="entry name" value="Trypsin-like serine proteases"/>
    <property type="match status" value="1"/>
</dbReference>
<dbReference type="SMART" id="SM00020">
    <property type="entry name" value="Tryp_SPc"/>
    <property type="match status" value="1"/>
</dbReference>
<feature type="chain" id="PRO_5043999444" description="Peptidase S1 domain-containing protein" evidence="6">
    <location>
        <begin position="23"/>
        <end position="396"/>
    </location>
</feature>
<dbReference type="InterPro" id="IPR009003">
    <property type="entry name" value="Peptidase_S1_PA"/>
</dbReference>
<dbReference type="InterPro" id="IPR001254">
    <property type="entry name" value="Trypsin_dom"/>
</dbReference>
<dbReference type="FunFam" id="2.40.10.10:FF:000006">
    <property type="entry name" value="Serine proteinase stubble"/>
    <property type="match status" value="1"/>
</dbReference>
<evidence type="ECO:0000313" key="9">
    <source>
        <dbReference type="Proteomes" id="UP001497623"/>
    </source>
</evidence>
<evidence type="ECO:0000259" key="7">
    <source>
        <dbReference type="PROSITE" id="PS50240"/>
    </source>
</evidence>
<evidence type="ECO:0000256" key="4">
    <source>
        <dbReference type="ARBA" id="ARBA00023157"/>
    </source>
</evidence>
<evidence type="ECO:0000313" key="8">
    <source>
        <dbReference type="EMBL" id="CAL4147433.1"/>
    </source>
</evidence>
<feature type="signal peptide" evidence="6">
    <location>
        <begin position="1"/>
        <end position="22"/>
    </location>
</feature>
<reference evidence="8 9" key="1">
    <citation type="submission" date="2024-05" db="EMBL/GenBank/DDBJ databases">
        <authorList>
            <person name="Wallberg A."/>
        </authorList>
    </citation>
    <scope>NUCLEOTIDE SEQUENCE [LARGE SCALE GENOMIC DNA]</scope>
</reference>
<dbReference type="AlphaFoldDB" id="A0AAV2RZJ3"/>
<feature type="non-terminal residue" evidence="8">
    <location>
        <position position="1"/>
    </location>
</feature>
<feature type="domain" description="Peptidase S1" evidence="7">
    <location>
        <begin position="147"/>
        <end position="389"/>
    </location>
</feature>
<sequence length="396" mass="42538">ELAAMGVVSLLLVALAVAQVYGSSDSCKDLGGSCHSNGCPRSFTNNLEVSCPDDGVCCITKGPKPMEPVPELLFDSSVRAKSKKCRTKKKCKGMDGTCAKTCAGKVIKGKRLCKGRKCVCCKEETVPPVTPPPSDCSCGVTNTGKRIVGGSEINPLQKYPWLVGLQEPGYYVGCGGSLINDRYILTAAHCFYSFPRKGKCYYNPFKYLDLIIGDHHQFSTGDNNAYTAKISMKKNIIHPTYNCKSNQNDFALIELSEAIELNDVIKPVCLPTDDSQTYEYAMGTVAGWGDIAENGEPSQVPLEVDLPILNTNCGGYEKITSNMLCAGYPVTGGKDSCQGDSGGPLIVNEKGKYVQVGVVSYGYGCARKNHPGVYARVSKVLDWIKSTSASGKTCNN</sequence>
<evidence type="ECO:0000256" key="6">
    <source>
        <dbReference type="SAM" id="SignalP"/>
    </source>
</evidence>
<organism evidence="8 9">
    <name type="scientific">Meganyctiphanes norvegica</name>
    <name type="common">Northern krill</name>
    <name type="synonym">Thysanopoda norvegica</name>
    <dbReference type="NCBI Taxonomy" id="48144"/>
    <lineage>
        <taxon>Eukaryota</taxon>
        <taxon>Metazoa</taxon>
        <taxon>Ecdysozoa</taxon>
        <taxon>Arthropoda</taxon>
        <taxon>Crustacea</taxon>
        <taxon>Multicrustacea</taxon>
        <taxon>Malacostraca</taxon>
        <taxon>Eumalacostraca</taxon>
        <taxon>Eucarida</taxon>
        <taxon>Euphausiacea</taxon>
        <taxon>Euphausiidae</taxon>
        <taxon>Meganyctiphanes</taxon>
    </lineage>
</organism>
<dbReference type="EMBL" id="CAXKWB010035858">
    <property type="protein sequence ID" value="CAL4147433.1"/>
    <property type="molecule type" value="Genomic_DNA"/>
</dbReference>
<evidence type="ECO:0000256" key="3">
    <source>
        <dbReference type="ARBA" id="ARBA00022825"/>
    </source>
</evidence>
<evidence type="ECO:0000256" key="2">
    <source>
        <dbReference type="ARBA" id="ARBA00022801"/>
    </source>
</evidence>
<keyword evidence="4" id="KW-1015">Disulfide bond</keyword>
<dbReference type="PANTHER" id="PTHR24252">
    <property type="entry name" value="ACROSIN-RELATED"/>
    <property type="match status" value="1"/>
</dbReference>
<keyword evidence="1 5" id="KW-0645">Protease</keyword>
<dbReference type="PRINTS" id="PR00722">
    <property type="entry name" value="CHYMOTRYPSIN"/>
</dbReference>
<keyword evidence="9" id="KW-1185">Reference proteome</keyword>
<keyword evidence="2 5" id="KW-0378">Hydrolase</keyword>
<protein>
    <recommendedName>
        <fullName evidence="7">Peptidase S1 domain-containing protein</fullName>
    </recommendedName>
</protein>
<dbReference type="PROSITE" id="PS00135">
    <property type="entry name" value="TRYPSIN_SER"/>
    <property type="match status" value="1"/>
</dbReference>
<dbReference type="InterPro" id="IPR001314">
    <property type="entry name" value="Peptidase_S1A"/>
</dbReference>
<dbReference type="PANTHER" id="PTHR24252:SF7">
    <property type="entry name" value="HYALIN"/>
    <property type="match status" value="1"/>
</dbReference>
<keyword evidence="6" id="KW-0732">Signal</keyword>
<dbReference type="GO" id="GO:0004252">
    <property type="term" value="F:serine-type endopeptidase activity"/>
    <property type="evidence" value="ECO:0007669"/>
    <property type="project" value="InterPro"/>
</dbReference>
<name>A0AAV2RZJ3_MEGNR</name>
<dbReference type="Pfam" id="PF00089">
    <property type="entry name" value="Trypsin"/>
    <property type="match status" value="1"/>
</dbReference>
<keyword evidence="3 5" id="KW-0720">Serine protease</keyword>
<dbReference type="InterPro" id="IPR043504">
    <property type="entry name" value="Peptidase_S1_PA_chymotrypsin"/>
</dbReference>
<dbReference type="PROSITE" id="PS00134">
    <property type="entry name" value="TRYPSIN_HIS"/>
    <property type="match status" value="1"/>
</dbReference>
<proteinExistence type="predicted"/>
<comment type="caution">
    <text evidence="8">The sequence shown here is derived from an EMBL/GenBank/DDBJ whole genome shotgun (WGS) entry which is preliminary data.</text>
</comment>
<dbReference type="CDD" id="cd00190">
    <property type="entry name" value="Tryp_SPc"/>
    <property type="match status" value="1"/>
</dbReference>
<evidence type="ECO:0000256" key="5">
    <source>
        <dbReference type="RuleBase" id="RU363034"/>
    </source>
</evidence>
<dbReference type="Proteomes" id="UP001497623">
    <property type="component" value="Unassembled WGS sequence"/>
</dbReference>
<dbReference type="Gene3D" id="2.40.10.10">
    <property type="entry name" value="Trypsin-like serine proteases"/>
    <property type="match status" value="1"/>
</dbReference>
<dbReference type="InterPro" id="IPR018114">
    <property type="entry name" value="TRYPSIN_HIS"/>
</dbReference>
<dbReference type="GO" id="GO:0006508">
    <property type="term" value="P:proteolysis"/>
    <property type="evidence" value="ECO:0007669"/>
    <property type="project" value="UniProtKB-KW"/>
</dbReference>
<evidence type="ECO:0000256" key="1">
    <source>
        <dbReference type="ARBA" id="ARBA00022670"/>
    </source>
</evidence>
<gene>
    <name evidence="8" type="ORF">MNOR_LOCUS30026</name>
</gene>
<accession>A0AAV2RZJ3</accession>
<dbReference type="InterPro" id="IPR033116">
    <property type="entry name" value="TRYPSIN_SER"/>
</dbReference>
<dbReference type="PROSITE" id="PS50240">
    <property type="entry name" value="TRYPSIN_DOM"/>
    <property type="match status" value="1"/>
</dbReference>